<dbReference type="AlphaFoldDB" id="A0A4C2A7A1"/>
<accession>A0A4C2A7A1</accession>
<sequence length="135" mass="15384">MRTGTRSRHVIASRKINFSHVDVTKFRRTVITIGPLNKAAAAPHRGRAALLYRPRDTNRETMTNSPNVSVIDVVSNLTSFGVTSHESGRRTSEAFERVTYGFFSYGVIVPRVSQDHLISDHQLWEGLCWMFFEFI</sequence>
<comment type="caution">
    <text evidence="1">The sequence shown here is derived from an EMBL/GenBank/DDBJ whole genome shotgun (WGS) entry which is preliminary data.</text>
</comment>
<organism evidence="1 2">
    <name type="scientific">Eumeta variegata</name>
    <name type="common">Bagworm moth</name>
    <name type="synonym">Eumeta japonica</name>
    <dbReference type="NCBI Taxonomy" id="151549"/>
    <lineage>
        <taxon>Eukaryota</taxon>
        <taxon>Metazoa</taxon>
        <taxon>Ecdysozoa</taxon>
        <taxon>Arthropoda</taxon>
        <taxon>Hexapoda</taxon>
        <taxon>Insecta</taxon>
        <taxon>Pterygota</taxon>
        <taxon>Neoptera</taxon>
        <taxon>Endopterygota</taxon>
        <taxon>Lepidoptera</taxon>
        <taxon>Glossata</taxon>
        <taxon>Ditrysia</taxon>
        <taxon>Tineoidea</taxon>
        <taxon>Psychidae</taxon>
        <taxon>Oiketicinae</taxon>
        <taxon>Eumeta</taxon>
    </lineage>
</organism>
<dbReference type="EMBL" id="BGZK01002727">
    <property type="protein sequence ID" value="GBP96060.1"/>
    <property type="molecule type" value="Genomic_DNA"/>
</dbReference>
<keyword evidence="2" id="KW-1185">Reference proteome</keyword>
<evidence type="ECO:0000313" key="1">
    <source>
        <dbReference type="EMBL" id="GBP96060.1"/>
    </source>
</evidence>
<proteinExistence type="predicted"/>
<gene>
    <name evidence="1" type="ORF">EVAR_70473_1</name>
</gene>
<reference evidence="1 2" key="1">
    <citation type="journal article" date="2019" name="Commun. Biol.">
        <title>The bagworm genome reveals a unique fibroin gene that provides high tensile strength.</title>
        <authorList>
            <person name="Kono N."/>
            <person name="Nakamura H."/>
            <person name="Ohtoshi R."/>
            <person name="Tomita M."/>
            <person name="Numata K."/>
            <person name="Arakawa K."/>
        </authorList>
    </citation>
    <scope>NUCLEOTIDE SEQUENCE [LARGE SCALE GENOMIC DNA]</scope>
</reference>
<evidence type="ECO:0000313" key="2">
    <source>
        <dbReference type="Proteomes" id="UP000299102"/>
    </source>
</evidence>
<dbReference type="Proteomes" id="UP000299102">
    <property type="component" value="Unassembled WGS sequence"/>
</dbReference>
<protein>
    <submittedName>
        <fullName evidence="1">Uncharacterized protein</fullName>
    </submittedName>
</protein>
<name>A0A4C2A7A1_EUMVA</name>